<keyword evidence="2" id="KW-1185">Reference proteome</keyword>
<evidence type="ECO:0000313" key="2">
    <source>
        <dbReference type="Proteomes" id="UP000321157"/>
    </source>
</evidence>
<name>A0A511V4M1_9BACL</name>
<protein>
    <submittedName>
        <fullName evidence="1">Uncharacterized protein</fullName>
    </submittedName>
</protein>
<gene>
    <name evidence="1" type="ORF">ADA01nite_13370</name>
</gene>
<dbReference type="AlphaFoldDB" id="A0A511V4M1"/>
<organism evidence="1 2">
    <name type="scientific">Aneurinibacillus danicus</name>
    <dbReference type="NCBI Taxonomy" id="267746"/>
    <lineage>
        <taxon>Bacteria</taxon>
        <taxon>Bacillati</taxon>
        <taxon>Bacillota</taxon>
        <taxon>Bacilli</taxon>
        <taxon>Bacillales</taxon>
        <taxon>Paenibacillaceae</taxon>
        <taxon>Aneurinibacillus group</taxon>
        <taxon>Aneurinibacillus</taxon>
    </lineage>
</organism>
<dbReference type="EMBL" id="BJXX01000057">
    <property type="protein sequence ID" value="GEN33877.1"/>
    <property type="molecule type" value="Genomic_DNA"/>
</dbReference>
<proteinExistence type="predicted"/>
<reference evidence="1 2" key="1">
    <citation type="submission" date="2019-07" db="EMBL/GenBank/DDBJ databases">
        <title>Whole genome shotgun sequence of Aneurinibacillus danicus NBRC 102444.</title>
        <authorList>
            <person name="Hosoyama A."/>
            <person name="Uohara A."/>
            <person name="Ohji S."/>
            <person name="Ichikawa N."/>
        </authorList>
    </citation>
    <scope>NUCLEOTIDE SEQUENCE [LARGE SCALE GENOMIC DNA]</scope>
    <source>
        <strain evidence="1 2">NBRC 102444</strain>
    </source>
</reference>
<accession>A0A511V4M1</accession>
<dbReference type="Proteomes" id="UP000321157">
    <property type="component" value="Unassembled WGS sequence"/>
</dbReference>
<comment type="caution">
    <text evidence="1">The sequence shown here is derived from an EMBL/GenBank/DDBJ whole genome shotgun (WGS) entry which is preliminary data.</text>
</comment>
<evidence type="ECO:0000313" key="1">
    <source>
        <dbReference type="EMBL" id="GEN33877.1"/>
    </source>
</evidence>
<sequence>MIELIHKRDKKEIELLFTGNIVLETINRTEHIPHTLIQGIETVLINLKNISFIGHFTDCSCLLPHDPNSEP</sequence>